<keyword evidence="5" id="KW-0479">Metal-binding</keyword>
<evidence type="ECO:0000256" key="4">
    <source>
        <dbReference type="ARBA" id="ARBA00022722"/>
    </source>
</evidence>
<comment type="caution">
    <text evidence="9">The sequence shown here is derived from an EMBL/GenBank/DDBJ whole genome shotgun (WGS) entry which is preliminary data.</text>
</comment>
<keyword evidence="7" id="KW-0378">Hydrolase</keyword>
<keyword evidence="10" id="KW-1185">Reference proteome</keyword>
<dbReference type="GO" id="GO:0043137">
    <property type="term" value="P:DNA replication, removal of RNA primer"/>
    <property type="evidence" value="ECO:0007669"/>
    <property type="project" value="TreeGrafter"/>
</dbReference>
<dbReference type="InterPro" id="IPR002156">
    <property type="entry name" value="RNaseH_domain"/>
</dbReference>
<dbReference type="PANTHER" id="PTHR10642:SF26">
    <property type="entry name" value="RIBONUCLEASE H1"/>
    <property type="match status" value="1"/>
</dbReference>
<dbReference type="Pfam" id="PF00075">
    <property type="entry name" value="RNase_H"/>
    <property type="match status" value="1"/>
</dbReference>
<dbReference type="CDD" id="cd13934">
    <property type="entry name" value="RNase_H_Dikarya_like"/>
    <property type="match status" value="1"/>
</dbReference>
<keyword evidence="6" id="KW-0255">Endonuclease</keyword>
<evidence type="ECO:0000256" key="1">
    <source>
        <dbReference type="ARBA" id="ARBA00000077"/>
    </source>
</evidence>
<dbReference type="InterPro" id="IPR036397">
    <property type="entry name" value="RNaseH_sf"/>
</dbReference>
<dbReference type="PANTHER" id="PTHR10642">
    <property type="entry name" value="RIBONUCLEASE H1"/>
    <property type="match status" value="1"/>
</dbReference>
<evidence type="ECO:0000259" key="8">
    <source>
        <dbReference type="PROSITE" id="PS50879"/>
    </source>
</evidence>
<evidence type="ECO:0000313" key="10">
    <source>
        <dbReference type="Proteomes" id="UP001324427"/>
    </source>
</evidence>
<reference evidence="9 10" key="1">
    <citation type="submission" date="2021-11" db="EMBL/GenBank/DDBJ databases">
        <title>Black yeast isolated from Biological Soil Crust.</title>
        <authorList>
            <person name="Kurbessoian T."/>
        </authorList>
    </citation>
    <scope>NUCLEOTIDE SEQUENCE [LARGE SCALE GENOMIC DNA]</scope>
    <source>
        <strain evidence="9 10">CCFEE 5522</strain>
    </source>
</reference>
<proteinExistence type="inferred from homology"/>
<comment type="catalytic activity">
    <reaction evidence="1">
        <text>Endonucleolytic cleavage to 5'-phosphomonoester.</text>
        <dbReference type="EC" id="3.1.26.4"/>
    </reaction>
</comment>
<dbReference type="PROSITE" id="PS50879">
    <property type="entry name" value="RNASE_H_1"/>
    <property type="match status" value="1"/>
</dbReference>
<evidence type="ECO:0000313" key="9">
    <source>
        <dbReference type="EMBL" id="KAK4539590.1"/>
    </source>
</evidence>
<dbReference type="EC" id="3.1.26.4" evidence="3"/>
<evidence type="ECO:0000256" key="6">
    <source>
        <dbReference type="ARBA" id="ARBA00022759"/>
    </source>
</evidence>
<dbReference type="SUPFAM" id="SSF53098">
    <property type="entry name" value="Ribonuclease H-like"/>
    <property type="match status" value="1"/>
</dbReference>
<dbReference type="Gene3D" id="3.30.420.10">
    <property type="entry name" value="Ribonuclease H-like superfamily/Ribonuclease H"/>
    <property type="match status" value="1"/>
</dbReference>
<gene>
    <name evidence="9" type="ORF">LTR36_010526</name>
</gene>
<name>A0AAV9J468_9PEZI</name>
<keyword evidence="4" id="KW-0540">Nuclease</keyword>
<dbReference type="Proteomes" id="UP001324427">
    <property type="component" value="Unassembled WGS sequence"/>
</dbReference>
<dbReference type="InterPro" id="IPR050092">
    <property type="entry name" value="RNase_H"/>
</dbReference>
<dbReference type="GO" id="GO:0004523">
    <property type="term" value="F:RNA-DNA hybrid ribonuclease activity"/>
    <property type="evidence" value="ECO:0007669"/>
    <property type="project" value="UniProtKB-EC"/>
</dbReference>
<comment type="similarity">
    <text evidence="2">Belongs to the RNase H family.</text>
</comment>
<sequence length="256" mass="28920">MSCYCHTDFSCSHRTRRFGDRLFNYIDYGVQVETTWAEEWWTLVTCPEEVCDNHHGESDAHIDSVIIAVDGACRNNGGPGARAAAGIFFHRDNDQWNQAILIDDKNPTSQRAELVAAREALALAIRLRHLNPSYSRRSVYRRKGPTRRLRRVVIKSDSAYVVNAMTDWIDTWKQNGFRNCRGLPVANESLFRSIDEHIKTLNGIDVEVQFWHVPRGQNEEADLLANAALGGKTAAEALSRNAGSTNQSYDDSDSDY</sequence>
<dbReference type="GO" id="GO:0046872">
    <property type="term" value="F:metal ion binding"/>
    <property type="evidence" value="ECO:0007669"/>
    <property type="project" value="UniProtKB-KW"/>
</dbReference>
<dbReference type="InterPro" id="IPR012337">
    <property type="entry name" value="RNaseH-like_sf"/>
</dbReference>
<dbReference type="EMBL" id="JAVFHQ010000089">
    <property type="protein sequence ID" value="KAK4539590.1"/>
    <property type="molecule type" value="Genomic_DNA"/>
</dbReference>
<protein>
    <recommendedName>
        <fullName evidence="3">ribonuclease H</fullName>
        <ecNumber evidence="3">3.1.26.4</ecNumber>
    </recommendedName>
</protein>
<evidence type="ECO:0000256" key="5">
    <source>
        <dbReference type="ARBA" id="ARBA00022723"/>
    </source>
</evidence>
<organism evidence="9 10">
    <name type="scientific">Oleoguttula mirabilis</name>
    <dbReference type="NCBI Taxonomy" id="1507867"/>
    <lineage>
        <taxon>Eukaryota</taxon>
        <taxon>Fungi</taxon>
        <taxon>Dikarya</taxon>
        <taxon>Ascomycota</taxon>
        <taxon>Pezizomycotina</taxon>
        <taxon>Dothideomycetes</taxon>
        <taxon>Dothideomycetidae</taxon>
        <taxon>Mycosphaerellales</taxon>
        <taxon>Teratosphaeriaceae</taxon>
        <taxon>Oleoguttula</taxon>
    </lineage>
</organism>
<feature type="domain" description="RNase H type-1" evidence="8">
    <location>
        <begin position="61"/>
        <end position="230"/>
    </location>
</feature>
<dbReference type="GO" id="GO:0003676">
    <property type="term" value="F:nucleic acid binding"/>
    <property type="evidence" value="ECO:0007669"/>
    <property type="project" value="InterPro"/>
</dbReference>
<dbReference type="AlphaFoldDB" id="A0AAV9J468"/>
<evidence type="ECO:0000256" key="3">
    <source>
        <dbReference type="ARBA" id="ARBA00012180"/>
    </source>
</evidence>
<accession>A0AAV9J468</accession>
<evidence type="ECO:0000256" key="2">
    <source>
        <dbReference type="ARBA" id="ARBA00005300"/>
    </source>
</evidence>
<evidence type="ECO:0000256" key="7">
    <source>
        <dbReference type="ARBA" id="ARBA00022801"/>
    </source>
</evidence>